<reference evidence="1 2" key="1">
    <citation type="submission" date="2018-06" db="EMBL/GenBank/DDBJ databases">
        <title>Phytoactinopolyspora halophila sp. nov., a novel halophilic actinomycete isolated from a saline soil in China.</title>
        <authorList>
            <person name="Tang S.-K."/>
        </authorList>
    </citation>
    <scope>NUCLEOTIDE SEQUENCE [LARGE SCALE GENOMIC DNA]</scope>
    <source>
        <strain evidence="1 2">YIM 96934</strain>
    </source>
</reference>
<proteinExistence type="predicted"/>
<dbReference type="OrthoDB" id="4936366at2"/>
<sequence length="280" mass="30245">MRHNSGCRHVGGPATTLTASWQALHGAQADEGDVLPPPGVDAVLQALWETSGQTSHDAGPEKIAHALTIYAWECVEHESDLTCALADIDALWDILESNGDVIASRSDAHHWVTDAWVDAMAAQRSTPGIEPLSGLHTVGYLLGRVHELDRISATEPAPLVALLVTWSESENPWSRLAHIFEVASALRDNVRREATLCQFGTHSALALVPDDKLARVERSALLKALNNEEVGSKDLDVGLTPLPEDRSRVTELIGRVQAGSMVGDKSGPIGWSQHTKNYLD</sequence>
<comment type="caution">
    <text evidence="1">The sequence shown here is derived from an EMBL/GenBank/DDBJ whole genome shotgun (WGS) entry which is preliminary data.</text>
</comment>
<dbReference type="Proteomes" id="UP000250462">
    <property type="component" value="Unassembled WGS sequence"/>
</dbReference>
<gene>
    <name evidence="1" type="ORF">DPM12_01630</name>
</gene>
<dbReference type="AlphaFoldDB" id="A0A329R2M6"/>
<evidence type="ECO:0000313" key="1">
    <source>
        <dbReference type="EMBL" id="RAW18791.1"/>
    </source>
</evidence>
<organism evidence="1 2">
    <name type="scientific">Phytoactinopolyspora halophila</name>
    <dbReference type="NCBI Taxonomy" id="1981511"/>
    <lineage>
        <taxon>Bacteria</taxon>
        <taxon>Bacillati</taxon>
        <taxon>Actinomycetota</taxon>
        <taxon>Actinomycetes</taxon>
        <taxon>Jiangellales</taxon>
        <taxon>Jiangellaceae</taxon>
        <taxon>Phytoactinopolyspora</taxon>
    </lineage>
</organism>
<protein>
    <submittedName>
        <fullName evidence="1">Uncharacterized protein</fullName>
    </submittedName>
</protein>
<accession>A0A329R2M6</accession>
<evidence type="ECO:0000313" key="2">
    <source>
        <dbReference type="Proteomes" id="UP000250462"/>
    </source>
</evidence>
<keyword evidence="2" id="KW-1185">Reference proteome</keyword>
<dbReference type="EMBL" id="QMIG01000001">
    <property type="protein sequence ID" value="RAW18791.1"/>
    <property type="molecule type" value="Genomic_DNA"/>
</dbReference>
<dbReference type="RefSeq" id="WP_112256503.1">
    <property type="nucleotide sequence ID" value="NZ_QMIG01000001.1"/>
</dbReference>
<name>A0A329R2M6_9ACTN</name>